<reference evidence="1" key="1">
    <citation type="submission" date="2018-02" db="EMBL/GenBank/DDBJ databases">
        <title>Rhizophora mucronata_Transcriptome.</title>
        <authorList>
            <person name="Meera S.P."/>
            <person name="Sreeshan A."/>
            <person name="Augustine A."/>
        </authorList>
    </citation>
    <scope>NUCLEOTIDE SEQUENCE</scope>
    <source>
        <tissue evidence="1">Leaf</tissue>
    </source>
</reference>
<evidence type="ECO:0000313" key="1">
    <source>
        <dbReference type="EMBL" id="MBW94845.1"/>
    </source>
</evidence>
<protein>
    <submittedName>
        <fullName evidence="1">Protein farnesyltransferase alpha subunit</fullName>
    </submittedName>
</protein>
<organism evidence="1">
    <name type="scientific">Rhizophora mucronata</name>
    <name type="common">Asiatic mangrove</name>
    <dbReference type="NCBI Taxonomy" id="61149"/>
    <lineage>
        <taxon>Eukaryota</taxon>
        <taxon>Viridiplantae</taxon>
        <taxon>Streptophyta</taxon>
        <taxon>Embryophyta</taxon>
        <taxon>Tracheophyta</taxon>
        <taxon>Spermatophyta</taxon>
        <taxon>Magnoliopsida</taxon>
        <taxon>eudicotyledons</taxon>
        <taxon>Gunneridae</taxon>
        <taxon>Pentapetalae</taxon>
        <taxon>rosids</taxon>
        <taxon>fabids</taxon>
        <taxon>Malpighiales</taxon>
        <taxon>Rhizophoraceae</taxon>
        <taxon>Rhizophora</taxon>
    </lineage>
</organism>
<dbReference type="GO" id="GO:0016740">
    <property type="term" value="F:transferase activity"/>
    <property type="evidence" value="ECO:0007669"/>
    <property type="project" value="UniProtKB-KW"/>
</dbReference>
<name>A0A2P2JMY9_RHIMU</name>
<dbReference type="AlphaFoldDB" id="A0A2P2JMY9"/>
<proteinExistence type="predicted"/>
<accession>A0A2P2JMY9</accession>
<sequence>MPNSVIAGVESDGLVGKLEGTRGSLVVEVKGAEIVHRLLEFRLVGDRYYWVRTVVLRDRSHVRPLRPLAERHRLPFLLRV</sequence>
<dbReference type="EMBL" id="GGEC01014362">
    <property type="protein sequence ID" value="MBW94845.1"/>
    <property type="molecule type" value="Transcribed_RNA"/>
</dbReference>
<keyword evidence="1" id="KW-0808">Transferase</keyword>